<dbReference type="GO" id="GO:0036064">
    <property type="term" value="C:ciliary basal body"/>
    <property type="evidence" value="ECO:0000318"/>
    <property type="project" value="GO_Central"/>
</dbReference>
<dbReference type="PROSITE" id="PS50005">
    <property type="entry name" value="TPR"/>
    <property type="match status" value="1"/>
</dbReference>
<dbReference type="KEGG" id="ptm:GSPATT00001596001"/>
<dbReference type="HOGENOM" id="CLU_519247_0_0_1"/>
<dbReference type="OMA" id="EALECCM"/>
<evidence type="ECO:0000256" key="5">
    <source>
        <dbReference type="SAM" id="Coils"/>
    </source>
</evidence>
<reference evidence="6 7" key="1">
    <citation type="journal article" date="2006" name="Nature">
        <title>Global trends of whole-genome duplications revealed by the ciliate Paramecium tetraurelia.</title>
        <authorList>
            <consortium name="Genoscope"/>
            <person name="Aury J.-M."/>
            <person name="Jaillon O."/>
            <person name="Duret L."/>
            <person name="Noel B."/>
            <person name="Jubin C."/>
            <person name="Porcel B.M."/>
            <person name="Segurens B."/>
            <person name="Daubin V."/>
            <person name="Anthouard V."/>
            <person name="Aiach N."/>
            <person name="Arnaiz O."/>
            <person name="Billaut A."/>
            <person name="Beisson J."/>
            <person name="Blanc I."/>
            <person name="Bouhouche K."/>
            <person name="Camara F."/>
            <person name="Duharcourt S."/>
            <person name="Guigo R."/>
            <person name="Gogendeau D."/>
            <person name="Katinka M."/>
            <person name="Keller A.-M."/>
            <person name="Kissmehl R."/>
            <person name="Klotz C."/>
            <person name="Koll F."/>
            <person name="Le Moue A."/>
            <person name="Lepere C."/>
            <person name="Malinsky S."/>
            <person name="Nowacki M."/>
            <person name="Nowak J.K."/>
            <person name="Plattner H."/>
            <person name="Poulain J."/>
            <person name="Ruiz F."/>
            <person name="Serrano V."/>
            <person name="Zagulski M."/>
            <person name="Dessen P."/>
            <person name="Betermier M."/>
            <person name="Weissenbach J."/>
            <person name="Scarpelli C."/>
            <person name="Schachter V."/>
            <person name="Sperling L."/>
            <person name="Meyer E."/>
            <person name="Cohen J."/>
            <person name="Wincker P."/>
        </authorList>
    </citation>
    <scope>NUCLEOTIDE SEQUENCE [LARGE SCALE GENOMIC DNA]</scope>
    <source>
        <strain evidence="6 7">Stock d4-2</strain>
    </source>
</reference>
<evidence type="ECO:0000256" key="2">
    <source>
        <dbReference type="ARBA" id="ARBA00022803"/>
    </source>
</evidence>
<proteinExistence type="inferred from homology"/>
<evidence type="ECO:0000256" key="4">
    <source>
        <dbReference type="PROSITE-ProRule" id="PRU00339"/>
    </source>
</evidence>
<evidence type="ECO:0008006" key="8">
    <source>
        <dbReference type="Google" id="ProtNLM"/>
    </source>
</evidence>
<dbReference type="GO" id="GO:0060271">
    <property type="term" value="P:cilium assembly"/>
    <property type="evidence" value="ECO:0000318"/>
    <property type="project" value="GO_Central"/>
</dbReference>
<dbReference type="RefSeq" id="XP_001442789.1">
    <property type="nucleotide sequence ID" value="XM_001442752.2"/>
</dbReference>
<evidence type="ECO:0000313" key="7">
    <source>
        <dbReference type="Proteomes" id="UP000000600"/>
    </source>
</evidence>
<feature type="coiled-coil region" evidence="5">
    <location>
        <begin position="122"/>
        <end position="176"/>
    </location>
</feature>
<dbReference type="PANTHER" id="PTHR44186:SF1">
    <property type="entry name" value="BARDET-BIEDL SYNDROME 4 PROTEIN"/>
    <property type="match status" value="1"/>
</dbReference>
<dbReference type="SMART" id="SM00028">
    <property type="entry name" value="TPR"/>
    <property type="match status" value="2"/>
</dbReference>
<dbReference type="Proteomes" id="UP000000600">
    <property type="component" value="Unassembled WGS sequence"/>
</dbReference>
<comment type="similarity">
    <text evidence="3">Belongs to the BBS4 family.</text>
</comment>
<evidence type="ECO:0000256" key="1">
    <source>
        <dbReference type="ARBA" id="ARBA00022737"/>
    </source>
</evidence>
<dbReference type="OrthoDB" id="310217at2759"/>
<dbReference type="SUPFAM" id="SSF48452">
    <property type="entry name" value="TPR-like"/>
    <property type="match status" value="1"/>
</dbReference>
<evidence type="ECO:0000313" key="6">
    <source>
        <dbReference type="EMBL" id="CAK75392.1"/>
    </source>
</evidence>
<protein>
    <recommendedName>
        <fullName evidence="8">Tetratricopeptide repeat protein</fullName>
    </recommendedName>
</protein>
<dbReference type="InterPro" id="IPR019734">
    <property type="entry name" value="TPR_rpt"/>
</dbReference>
<dbReference type="InterPro" id="IPR013105">
    <property type="entry name" value="TPR_2"/>
</dbReference>
<sequence>MGDLVLPDKNKEREILQQFDRIKIGLVLLCTKIGKLKKIDENSGMLFSEMIIHFMQGELTLASEIGEKLKLKHKFIYIYRFLAFCYIELKKFEDAETCLKQALQIKPKKCQILLNLYELCMLKNEYQQAQDYMNQIKNLDSHPNYDFYLGITYQKMNEHEKAIQCFEMAHQRLQDKKYFMAKSESYIALERYDEALECCMIAFTYEPCDRNVHLILQTLIILLKISEEQQQMMQLKVEEENNYTIETYKKKRDLEAQQTQLIKRQSKIKIKSNQNEINPTQSQIKINKQNQQIVQYLDAIYYTFTNFFSLYIHASQNCSAEVGKYLSTKQNIEIFNFTDIIRETIQKCYPDLKNLSAQEISGLMILWHNKKIKDDQIDVFQNLYNIFSNLINPTLKQQLFDRFNEDFNQSIERTNKNKDFHQYLGQISTQVEKQGFTIYKSFGGLIGLEHAIMILGFLIKFPQLADDKDSFENLLFRGLMKEDFYQLLKSQSRLSVSLKLNQQSQQLEGLEQSVCSDSNFLSKFQ</sequence>
<keyword evidence="1" id="KW-0677">Repeat</keyword>
<dbReference type="Gene3D" id="1.25.40.10">
    <property type="entry name" value="Tetratricopeptide repeat domain"/>
    <property type="match status" value="2"/>
</dbReference>
<organism evidence="6 7">
    <name type="scientific">Paramecium tetraurelia</name>
    <dbReference type="NCBI Taxonomy" id="5888"/>
    <lineage>
        <taxon>Eukaryota</taxon>
        <taxon>Sar</taxon>
        <taxon>Alveolata</taxon>
        <taxon>Ciliophora</taxon>
        <taxon>Intramacronucleata</taxon>
        <taxon>Oligohymenophorea</taxon>
        <taxon>Peniculida</taxon>
        <taxon>Parameciidae</taxon>
        <taxon>Paramecium</taxon>
    </lineage>
</organism>
<dbReference type="InterPro" id="IPR011990">
    <property type="entry name" value="TPR-like_helical_dom_sf"/>
</dbReference>
<dbReference type="Pfam" id="PF07719">
    <property type="entry name" value="TPR_2"/>
    <property type="match status" value="1"/>
</dbReference>
<dbReference type="AlphaFoldDB" id="A0CX75"/>
<feature type="repeat" description="TPR" evidence="4">
    <location>
        <begin position="76"/>
        <end position="109"/>
    </location>
</feature>
<accession>A0CX75</accession>
<dbReference type="GeneID" id="5028574"/>
<evidence type="ECO:0000256" key="3">
    <source>
        <dbReference type="ARBA" id="ARBA00023778"/>
    </source>
</evidence>
<name>A0CX75_PARTE</name>
<dbReference type="InParanoid" id="A0CX75"/>
<dbReference type="GO" id="GO:0061512">
    <property type="term" value="P:protein localization to cilium"/>
    <property type="evidence" value="ECO:0000318"/>
    <property type="project" value="GO_Central"/>
</dbReference>
<keyword evidence="2 4" id="KW-0802">TPR repeat</keyword>
<keyword evidence="7" id="KW-1185">Reference proteome</keyword>
<keyword evidence="5" id="KW-0175">Coiled coil</keyword>
<gene>
    <name evidence="6" type="ORF">GSPATT00001596001</name>
</gene>
<dbReference type="EMBL" id="CT868207">
    <property type="protein sequence ID" value="CAK75392.1"/>
    <property type="molecule type" value="Genomic_DNA"/>
</dbReference>
<dbReference type="PANTHER" id="PTHR44186">
    <property type="match status" value="1"/>
</dbReference>